<evidence type="ECO:0008006" key="3">
    <source>
        <dbReference type="Google" id="ProtNLM"/>
    </source>
</evidence>
<gene>
    <name evidence="1" type="ORF">Tfont_02361</name>
</gene>
<organism evidence="1 2">
    <name type="scientific">Tepidimonas fonticaldi</name>
    <dbReference type="NCBI Taxonomy" id="1101373"/>
    <lineage>
        <taxon>Bacteria</taxon>
        <taxon>Pseudomonadati</taxon>
        <taxon>Pseudomonadota</taxon>
        <taxon>Betaproteobacteria</taxon>
        <taxon>Burkholderiales</taxon>
        <taxon>Tepidimonas</taxon>
    </lineage>
</organism>
<dbReference type="EMBL" id="VJOO01000029">
    <property type="protein sequence ID" value="TSE35210.1"/>
    <property type="molecule type" value="Genomic_DNA"/>
</dbReference>
<evidence type="ECO:0000313" key="1">
    <source>
        <dbReference type="EMBL" id="TSE35210.1"/>
    </source>
</evidence>
<accession>A0A554XH98</accession>
<reference evidence="1 2" key="1">
    <citation type="submission" date="2019-07" db="EMBL/GenBank/DDBJ databases">
        <title>Tepidimonas fonticaldi AT-A2 draft genome.</title>
        <authorList>
            <person name="Da Costa M.S."/>
            <person name="Froufe H.J.C."/>
            <person name="Egas C."/>
            <person name="Albuquerque L."/>
        </authorList>
    </citation>
    <scope>NUCLEOTIDE SEQUENCE [LARGE SCALE GENOMIC DNA]</scope>
    <source>
        <strain evidence="1 2">AT-A2</strain>
    </source>
</reference>
<protein>
    <recommendedName>
        <fullName evidence="3">Lipoprotein</fullName>
    </recommendedName>
</protein>
<sequence>MMNLHPVPAAWARRTAAGLGLALVGVLAGCASGYGPGPLGPGAGEAEVRARMGPPTGEHLGPDGLRRLEYARGPYGRHTYMADLDAQGRVRRWTQVLAESHFNALPTGLTRAELLYRLGRPSEERRIPRRNEIVWSYRYESPFCQWFQVSLDASTQRVTETGYGVDPLCDADEEARLSLRGGPSARILNGR</sequence>
<proteinExistence type="predicted"/>
<dbReference type="AlphaFoldDB" id="A0A554XH98"/>
<comment type="caution">
    <text evidence="1">The sequence shown here is derived from an EMBL/GenBank/DDBJ whole genome shotgun (WGS) entry which is preliminary data.</text>
</comment>
<dbReference type="Proteomes" id="UP000316388">
    <property type="component" value="Unassembled WGS sequence"/>
</dbReference>
<evidence type="ECO:0000313" key="2">
    <source>
        <dbReference type="Proteomes" id="UP000316388"/>
    </source>
</evidence>
<name>A0A554XH98_9BURK</name>